<evidence type="ECO:0000256" key="3">
    <source>
        <dbReference type="ARBA" id="ARBA00022845"/>
    </source>
</evidence>
<dbReference type="GO" id="GO:0030527">
    <property type="term" value="F:structural constituent of chromatin"/>
    <property type="evidence" value="ECO:0007669"/>
    <property type="project" value="InterPro"/>
</dbReference>
<evidence type="ECO:0000256" key="1">
    <source>
        <dbReference type="ARBA" id="ARBA00010529"/>
    </source>
</evidence>
<evidence type="ECO:0000313" key="9">
    <source>
        <dbReference type="EMBL" id="MBL0408145.1"/>
    </source>
</evidence>
<dbReference type="InterPro" id="IPR010992">
    <property type="entry name" value="IHF-like_DNA-bd_dom_sf"/>
</dbReference>
<evidence type="ECO:0000256" key="4">
    <source>
        <dbReference type="ARBA" id="ARBA00023015"/>
    </source>
</evidence>
<dbReference type="InterPro" id="IPR000119">
    <property type="entry name" value="Hist_DNA-bd"/>
</dbReference>
<evidence type="ECO:0000256" key="6">
    <source>
        <dbReference type="ARBA" id="ARBA00023163"/>
    </source>
</evidence>
<organism evidence="9 10">
    <name type="scientific">Microvirga aerilata</name>
    <dbReference type="NCBI Taxonomy" id="670292"/>
    <lineage>
        <taxon>Bacteria</taxon>
        <taxon>Pseudomonadati</taxon>
        <taxon>Pseudomonadota</taxon>
        <taxon>Alphaproteobacteria</taxon>
        <taxon>Hyphomicrobiales</taxon>
        <taxon>Methylobacteriaceae</taxon>
        <taxon>Microvirga</taxon>
    </lineage>
</organism>
<sequence>MASKNVTRTDLAEAVYQTVGLSRHESAELVGQVIAEICDTLATGETVKLSSFGVFTVRNKGERVGRNPKTNVEVPIKPRRAVTFSASHLLKAHVNRDK</sequence>
<keyword evidence="4" id="KW-0805">Transcription regulation</keyword>
<dbReference type="InterPro" id="IPR020816">
    <property type="entry name" value="Histone-like_DNA-bd_CS"/>
</dbReference>
<dbReference type="AlphaFoldDB" id="A0A936ZI57"/>
<dbReference type="SMART" id="SM00411">
    <property type="entry name" value="BHL"/>
    <property type="match status" value="1"/>
</dbReference>
<comment type="similarity">
    <text evidence="1 8">Belongs to the bacterial histone-like protein family.</text>
</comment>
<dbReference type="EMBL" id="JAEQMY010000154">
    <property type="protein sequence ID" value="MBL0408145.1"/>
    <property type="molecule type" value="Genomic_DNA"/>
</dbReference>
<dbReference type="GO" id="GO:0006417">
    <property type="term" value="P:regulation of translation"/>
    <property type="evidence" value="ECO:0007669"/>
    <property type="project" value="UniProtKB-KW"/>
</dbReference>
<protein>
    <recommendedName>
        <fullName evidence="2">Integration host factor subunit alpha</fullName>
    </recommendedName>
</protein>
<keyword evidence="7" id="KW-0233">DNA recombination</keyword>
<dbReference type="RefSeq" id="WP_202065873.1">
    <property type="nucleotide sequence ID" value="NZ_JAEQMY010000154.1"/>
</dbReference>
<dbReference type="PROSITE" id="PS00045">
    <property type="entry name" value="HISTONE_LIKE"/>
    <property type="match status" value="1"/>
</dbReference>
<keyword evidence="5" id="KW-0238">DNA-binding</keyword>
<evidence type="ECO:0000256" key="2">
    <source>
        <dbReference type="ARBA" id="ARBA00018329"/>
    </source>
</evidence>
<dbReference type="PRINTS" id="PR01727">
    <property type="entry name" value="DNABINDINGHU"/>
</dbReference>
<dbReference type="PANTHER" id="PTHR33175:SF2">
    <property type="entry name" value="INTEGRATION HOST FACTOR SUBUNIT ALPHA"/>
    <property type="match status" value="1"/>
</dbReference>
<dbReference type="SUPFAM" id="SSF47729">
    <property type="entry name" value="IHF-like DNA-binding proteins"/>
    <property type="match status" value="1"/>
</dbReference>
<dbReference type="GO" id="GO:0009893">
    <property type="term" value="P:positive regulation of metabolic process"/>
    <property type="evidence" value="ECO:0007669"/>
    <property type="project" value="UniProtKB-ARBA"/>
</dbReference>
<dbReference type="Gene3D" id="4.10.520.10">
    <property type="entry name" value="IHF-like DNA-binding proteins"/>
    <property type="match status" value="1"/>
</dbReference>
<dbReference type="GO" id="GO:0003677">
    <property type="term" value="F:DNA binding"/>
    <property type="evidence" value="ECO:0007669"/>
    <property type="project" value="UniProtKB-KW"/>
</dbReference>
<dbReference type="GO" id="GO:0006310">
    <property type="term" value="P:DNA recombination"/>
    <property type="evidence" value="ECO:0007669"/>
    <property type="project" value="UniProtKB-KW"/>
</dbReference>
<comment type="caution">
    <text evidence="9">The sequence shown here is derived from an EMBL/GenBank/DDBJ whole genome shotgun (WGS) entry which is preliminary data.</text>
</comment>
<evidence type="ECO:0000313" key="10">
    <source>
        <dbReference type="Proteomes" id="UP000605848"/>
    </source>
</evidence>
<keyword evidence="6" id="KW-0804">Transcription</keyword>
<dbReference type="NCBIfam" id="NF001401">
    <property type="entry name" value="PRK00285.1"/>
    <property type="match status" value="1"/>
</dbReference>
<dbReference type="CDD" id="cd13835">
    <property type="entry name" value="IHF_A"/>
    <property type="match status" value="1"/>
</dbReference>
<keyword evidence="10" id="KW-1185">Reference proteome</keyword>
<dbReference type="GO" id="GO:0006355">
    <property type="term" value="P:regulation of DNA-templated transcription"/>
    <property type="evidence" value="ECO:0007669"/>
    <property type="project" value="InterPro"/>
</dbReference>
<gene>
    <name evidence="9" type="ORF">JKG68_30115</name>
</gene>
<dbReference type="GO" id="GO:0005829">
    <property type="term" value="C:cytosol"/>
    <property type="evidence" value="ECO:0007669"/>
    <property type="project" value="TreeGrafter"/>
</dbReference>
<evidence type="ECO:0000256" key="8">
    <source>
        <dbReference type="RuleBase" id="RU003939"/>
    </source>
</evidence>
<evidence type="ECO:0000256" key="7">
    <source>
        <dbReference type="ARBA" id="ARBA00023172"/>
    </source>
</evidence>
<proteinExistence type="inferred from homology"/>
<dbReference type="Proteomes" id="UP000605848">
    <property type="component" value="Unassembled WGS sequence"/>
</dbReference>
<reference evidence="9" key="1">
    <citation type="submission" date="2021-01" db="EMBL/GenBank/DDBJ databases">
        <title>Microvirga sp.</title>
        <authorList>
            <person name="Kim M.K."/>
        </authorList>
    </citation>
    <scope>NUCLEOTIDE SEQUENCE</scope>
    <source>
        <strain evidence="9">5420S-16</strain>
    </source>
</reference>
<evidence type="ECO:0000256" key="5">
    <source>
        <dbReference type="ARBA" id="ARBA00023125"/>
    </source>
</evidence>
<dbReference type="InterPro" id="IPR005684">
    <property type="entry name" value="IHF_alpha"/>
</dbReference>
<accession>A0A936ZI57</accession>
<dbReference type="PANTHER" id="PTHR33175">
    <property type="entry name" value="DNA-BINDING PROTEIN HU"/>
    <property type="match status" value="1"/>
</dbReference>
<dbReference type="Pfam" id="PF00216">
    <property type="entry name" value="Bac_DNA_binding"/>
    <property type="match status" value="1"/>
</dbReference>
<keyword evidence="3" id="KW-0810">Translation regulation</keyword>
<name>A0A936ZI57_9HYPH</name>